<dbReference type="PANTHER" id="PTHR31121:SF6">
    <property type="entry name" value="ALPHA-1,2 MANNOSYLTRANSFERASE KTR1"/>
    <property type="match status" value="1"/>
</dbReference>
<dbReference type="InterPro" id="IPR029044">
    <property type="entry name" value="Nucleotide-diphossugar_trans"/>
</dbReference>
<comment type="caution">
    <text evidence="4">The sequence shown here is derived from an EMBL/GenBank/DDBJ whole genome shotgun (WGS) entry which is preliminary data.</text>
</comment>
<organism evidence="4 5">
    <name type="scientific">Absidia repens</name>
    <dbReference type="NCBI Taxonomy" id="90262"/>
    <lineage>
        <taxon>Eukaryota</taxon>
        <taxon>Fungi</taxon>
        <taxon>Fungi incertae sedis</taxon>
        <taxon>Mucoromycota</taxon>
        <taxon>Mucoromycotina</taxon>
        <taxon>Mucoromycetes</taxon>
        <taxon>Mucorales</taxon>
        <taxon>Cunninghamellaceae</taxon>
        <taxon>Absidia</taxon>
    </lineage>
</organism>
<dbReference type="AlphaFoldDB" id="A0A1X2ITN3"/>
<dbReference type="GO" id="GO:0000032">
    <property type="term" value="P:cell wall mannoprotein biosynthetic process"/>
    <property type="evidence" value="ECO:0007669"/>
    <property type="project" value="TreeGrafter"/>
</dbReference>
<dbReference type="Proteomes" id="UP000193560">
    <property type="component" value="Unassembled WGS sequence"/>
</dbReference>
<dbReference type="OrthoDB" id="439943at2759"/>
<dbReference type="EMBL" id="MCGE01000004">
    <property type="protein sequence ID" value="ORZ22127.1"/>
    <property type="molecule type" value="Genomic_DNA"/>
</dbReference>
<dbReference type="GO" id="GO:0016020">
    <property type="term" value="C:membrane"/>
    <property type="evidence" value="ECO:0007669"/>
    <property type="project" value="InterPro"/>
</dbReference>
<gene>
    <name evidence="4" type="ORF">BCR42DRAFT_344747</name>
</gene>
<comment type="similarity">
    <text evidence="1">Belongs to the glycosyltransferase 15 family.</text>
</comment>
<keyword evidence="5" id="KW-1185">Reference proteome</keyword>
<dbReference type="GO" id="GO:0005794">
    <property type="term" value="C:Golgi apparatus"/>
    <property type="evidence" value="ECO:0007669"/>
    <property type="project" value="TreeGrafter"/>
</dbReference>
<dbReference type="PANTHER" id="PTHR31121">
    <property type="entry name" value="ALPHA-1,2 MANNOSYLTRANSFERASE KTR1"/>
    <property type="match status" value="1"/>
</dbReference>
<dbReference type="Pfam" id="PF01793">
    <property type="entry name" value="Glyco_transf_15"/>
    <property type="match status" value="1"/>
</dbReference>
<feature type="active site" description="Nucleophile" evidence="3">
    <location>
        <position position="199"/>
    </location>
</feature>
<protein>
    <submittedName>
        <fullName evidence="4">Nucleotide-diphospho-sugar transferase</fullName>
    </submittedName>
</protein>
<evidence type="ECO:0000313" key="4">
    <source>
        <dbReference type="EMBL" id="ORZ22127.1"/>
    </source>
</evidence>
<accession>A0A1X2ITN3</accession>
<proteinExistence type="inferred from homology"/>
<keyword evidence="2 4" id="KW-0808">Transferase</keyword>
<dbReference type="STRING" id="90262.A0A1X2ITN3"/>
<evidence type="ECO:0000313" key="5">
    <source>
        <dbReference type="Proteomes" id="UP000193560"/>
    </source>
</evidence>
<dbReference type="SUPFAM" id="SSF53448">
    <property type="entry name" value="Nucleotide-diphospho-sugar transferases"/>
    <property type="match status" value="1"/>
</dbReference>
<sequence>MIVRNENLPDARAAMRAIQDRFNDQAKYPWILLNDQYFNAEFKRHISSIVAGKNISLSFGKIDTDAWGYPWWIDVPRVENGLEEDEHLSNYERARYQAGMFFHHPLFSNAEYAWRVDPGVLYTCTINEDPFSIMKKEKKKLGFVLTTKRDQTAIRSLWPTTISFIQKNSHWIKPINQTIMPWVTQNDDRQYWHMQSSFEIIDLSFVRSEAYQAYFNYLDLTGGFFYEKWDDSIRTLAAAMFLNKNQIHFFDKIGYSKDDTSHCPFQSSYLQKCTCDLAKSHDISENSGTLDLLKYIAPTTFDSVVNFAQSKIPHNIKVDLRNTHVLKQVIKEKDQLSTFFKK</sequence>
<dbReference type="PIRSF" id="PIRSF018153">
    <property type="entry name" value="Glyco_trans_15"/>
    <property type="match status" value="1"/>
</dbReference>
<dbReference type="GO" id="GO:0006487">
    <property type="term" value="P:protein N-linked glycosylation"/>
    <property type="evidence" value="ECO:0007669"/>
    <property type="project" value="TreeGrafter"/>
</dbReference>
<evidence type="ECO:0000256" key="1">
    <source>
        <dbReference type="ARBA" id="ARBA00007677"/>
    </source>
</evidence>
<evidence type="ECO:0000256" key="2">
    <source>
        <dbReference type="ARBA" id="ARBA00022679"/>
    </source>
</evidence>
<dbReference type="GO" id="GO:0000026">
    <property type="term" value="F:alpha-1,2-mannosyltransferase activity"/>
    <property type="evidence" value="ECO:0007669"/>
    <property type="project" value="TreeGrafter"/>
</dbReference>
<evidence type="ECO:0000256" key="3">
    <source>
        <dbReference type="PIRSR" id="PIRSR018153-1"/>
    </source>
</evidence>
<name>A0A1X2ITN3_9FUNG</name>
<reference evidence="4 5" key="1">
    <citation type="submission" date="2016-07" db="EMBL/GenBank/DDBJ databases">
        <title>Pervasive Adenine N6-methylation of Active Genes in Fungi.</title>
        <authorList>
            <consortium name="DOE Joint Genome Institute"/>
            <person name="Mondo S.J."/>
            <person name="Dannebaum R.O."/>
            <person name="Kuo R.C."/>
            <person name="Labutti K."/>
            <person name="Haridas S."/>
            <person name="Kuo A."/>
            <person name="Salamov A."/>
            <person name="Ahrendt S.R."/>
            <person name="Lipzen A."/>
            <person name="Sullivan W."/>
            <person name="Andreopoulos W.B."/>
            <person name="Clum A."/>
            <person name="Lindquist E."/>
            <person name="Daum C."/>
            <person name="Ramamoorthy G.K."/>
            <person name="Gryganskyi A."/>
            <person name="Culley D."/>
            <person name="Magnuson J.K."/>
            <person name="James T.Y."/>
            <person name="O'Malley M.A."/>
            <person name="Stajich J.E."/>
            <person name="Spatafora J.W."/>
            <person name="Visel A."/>
            <person name="Grigoriev I.V."/>
        </authorList>
    </citation>
    <scope>NUCLEOTIDE SEQUENCE [LARGE SCALE GENOMIC DNA]</scope>
    <source>
        <strain evidence="4 5">NRRL 1336</strain>
    </source>
</reference>
<dbReference type="InterPro" id="IPR002685">
    <property type="entry name" value="Glyco_trans_15"/>
</dbReference>
<dbReference type="Gene3D" id="3.90.550.10">
    <property type="entry name" value="Spore Coat Polysaccharide Biosynthesis Protein SpsA, Chain A"/>
    <property type="match status" value="1"/>
</dbReference>